<dbReference type="GO" id="GO:0031146">
    <property type="term" value="P:SCF-dependent proteasomal ubiquitin-dependent protein catabolic process"/>
    <property type="evidence" value="ECO:0007669"/>
    <property type="project" value="TreeGrafter"/>
</dbReference>
<dbReference type="EMBL" id="WJKJ01000284">
    <property type="protein sequence ID" value="MBD3365241.1"/>
    <property type="molecule type" value="Genomic_DNA"/>
</dbReference>
<dbReference type="PANTHER" id="PTHR13318">
    <property type="entry name" value="PARTNER OF PAIRED, ISOFORM B-RELATED"/>
    <property type="match status" value="1"/>
</dbReference>
<dbReference type="PROSITE" id="PS51450">
    <property type="entry name" value="LRR"/>
    <property type="match status" value="1"/>
</dbReference>
<comment type="caution">
    <text evidence="1">The sequence shown here is derived from an EMBL/GenBank/DDBJ whole genome shotgun (WGS) entry which is preliminary data.</text>
</comment>
<name>A0A9D5KCR8_UNCW3</name>
<dbReference type="InterPro" id="IPR032675">
    <property type="entry name" value="LRR_dom_sf"/>
</dbReference>
<dbReference type="InterPro" id="IPR001611">
    <property type="entry name" value="Leu-rich_rpt"/>
</dbReference>
<organism evidence="1 2">
    <name type="scientific">candidate division WOR-3 bacterium</name>
    <dbReference type="NCBI Taxonomy" id="2052148"/>
    <lineage>
        <taxon>Bacteria</taxon>
        <taxon>Bacteria division WOR-3</taxon>
    </lineage>
</organism>
<evidence type="ECO:0000313" key="1">
    <source>
        <dbReference type="EMBL" id="MBD3365241.1"/>
    </source>
</evidence>
<evidence type="ECO:0008006" key="3">
    <source>
        <dbReference type="Google" id="ProtNLM"/>
    </source>
</evidence>
<dbReference type="Pfam" id="PF13855">
    <property type="entry name" value="LRR_8"/>
    <property type="match status" value="1"/>
</dbReference>
<proteinExistence type="predicted"/>
<dbReference type="SUPFAM" id="SSF52047">
    <property type="entry name" value="RNI-like"/>
    <property type="match status" value="1"/>
</dbReference>
<protein>
    <recommendedName>
        <fullName evidence="3">Leucine-rich repeat domain-containing protein</fullName>
    </recommendedName>
</protein>
<dbReference type="AlphaFoldDB" id="A0A9D5KCR8"/>
<gene>
    <name evidence="1" type="ORF">GF359_08510</name>
</gene>
<accession>A0A9D5KCR8</accession>
<evidence type="ECO:0000313" key="2">
    <source>
        <dbReference type="Proteomes" id="UP000630660"/>
    </source>
</evidence>
<dbReference type="Proteomes" id="UP000630660">
    <property type="component" value="Unassembled WGS sequence"/>
</dbReference>
<dbReference type="Gene3D" id="3.80.10.10">
    <property type="entry name" value="Ribonuclease Inhibitor"/>
    <property type="match status" value="2"/>
</dbReference>
<dbReference type="GO" id="GO:0019005">
    <property type="term" value="C:SCF ubiquitin ligase complex"/>
    <property type="evidence" value="ECO:0007669"/>
    <property type="project" value="TreeGrafter"/>
</dbReference>
<reference evidence="1" key="1">
    <citation type="submission" date="2019-11" db="EMBL/GenBank/DDBJ databases">
        <title>Microbial mats filling the niche in hypersaline microbial mats.</title>
        <authorList>
            <person name="Wong H.L."/>
            <person name="Macleod F.I."/>
            <person name="White R.A. III"/>
            <person name="Burns B.P."/>
        </authorList>
    </citation>
    <scope>NUCLEOTIDE SEQUENCE</scope>
    <source>
        <strain evidence="1">Bin_327</strain>
    </source>
</reference>
<sequence length="320" mass="36101">MLKENNIVWRESVKDLTKYFTRLALVLLTGTFALGQEVERTFLTVTREGIFDFRVETTDWTAGEKFIDIGGYKFLWTGQEEIDYQKGLGTLEIEGRVAGVDLTPEESGELAIIHRKEAEIARRDISGALSVKIDTAYWHILRQVKNPLALKGGLSDKYLRRLRRYESLRGLWAWGEGITCEGLQHLKRLSRLTELSLAKTSITDSGLVHLNDLSSLRKLDLSGNHITGSGFSTLSGLYRLEYLDVSNTGFTDEGLGNLQFLTNLKILNLEGSMVTDTGLVYLEELIGLRRLILKNSEVKITSPQALRLKQVLPDCELVFF</sequence>